<comment type="caution">
    <text evidence="4">The sequence shown here is derived from an EMBL/GenBank/DDBJ whole genome shotgun (WGS) entry which is preliminary data.</text>
</comment>
<accession>A0A8J5JPB3</accession>
<sequence length="165" mass="18539">MMLKDTRLRRVSICGGRVLLMMMMMMGGGRAQLVVEPNSPYCTQRPTFLTCDFKGAQKDVDDKGTLNTPENMDDKERLDALQDESGISTSPKFDHKSQNPRRSPKHPSNSYTPAHRCINSSPLIWLLPTLLATVEAFIIIANCTNWFPALKSRQIRRGVEEGGRS</sequence>
<feature type="chain" id="PRO_5035280131" evidence="3">
    <location>
        <begin position="32"/>
        <end position="165"/>
    </location>
</feature>
<keyword evidence="2" id="KW-0472">Membrane</keyword>
<proteinExistence type="predicted"/>
<reference evidence="4" key="1">
    <citation type="journal article" date="2021" name="Sci. Adv.">
        <title>The American lobster genome reveals insights on longevity, neural, and immune adaptations.</title>
        <authorList>
            <person name="Polinski J.M."/>
            <person name="Zimin A.V."/>
            <person name="Clark K.F."/>
            <person name="Kohn A.B."/>
            <person name="Sadowski N."/>
            <person name="Timp W."/>
            <person name="Ptitsyn A."/>
            <person name="Khanna P."/>
            <person name="Romanova D.Y."/>
            <person name="Williams P."/>
            <person name="Greenwood S.J."/>
            <person name="Moroz L.L."/>
            <person name="Walt D.R."/>
            <person name="Bodnar A.G."/>
        </authorList>
    </citation>
    <scope>NUCLEOTIDE SEQUENCE</scope>
    <source>
        <strain evidence="4">GMGI-L3</strain>
    </source>
</reference>
<protein>
    <submittedName>
        <fullName evidence="4">Uncharacterized protein</fullName>
    </submittedName>
</protein>
<organism evidence="4 5">
    <name type="scientific">Homarus americanus</name>
    <name type="common">American lobster</name>
    <dbReference type="NCBI Taxonomy" id="6706"/>
    <lineage>
        <taxon>Eukaryota</taxon>
        <taxon>Metazoa</taxon>
        <taxon>Ecdysozoa</taxon>
        <taxon>Arthropoda</taxon>
        <taxon>Crustacea</taxon>
        <taxon>Multicrustacea</taxon>
        <taxon>Malacostraca</taxon>
        <taxon>Eumalacostraca</taxon>
        <taxon>Eucarida</taxon>
        <taxon>Decapoda</taxon>
        <taxon>Pleocyemata</taxon>
        <taxon>Astacidea</taxon>
        <taxon>Nephropoidea</taxon>
        <taxon>Nephropidae</taxon>
        <taxon>Homarus</taxon>
    </lineage>
</organism>
<evidence type="ECO:0000256" key="2">
    <source>
        <dbReference type="SAM" id="Phobius"/>
    </source>
</evidence>
<dbReference type="AlphaFoldDB" id="A0A8J5JPB3"/>
<feature type="region of interest" description="Disordered" evidence="1">
    <location>
        <begin position="60"/>
        <end position="113"/>
    </location>
</feature>
<feature type="non-terminal residue" evidence="4">
    <location>
        <position position="1"/>
    </location>
</feature>
<keyword evidence="2" id="KW-0812">Transmembrane</keyword>
<evidence type="ECO:0000256" key="3">
    <source>
        <dbReference type="SAM" id="SignalP"/>
    </source>
</evidence>
<dbReference type="EMBL" id="JAHLQT010028013">
    <property type="protein sequence ID" value="KAG7162122.1"/>
    <property type="molecule type" value="Genomic_DNA"/>
</dbReference>
<gene>
    <name evidence="4" type="ORF">Hamer_G010783</name>
</gene>
<evidence type="ECO:0000256" key="1">
    <source>
        <dbReference type="SAM" id="MobiDB-lite"/>
    </source>
</evidence>
<evidence type="ECO:0000313" key="5">
    <source>
        <dbReference type="Proteomes" id="UP000747542"/>
    </source>
</evidence>
<keyword evidence="3" id="KW-0732">Signal</keyword>
<keyword evidence="5" id="KW-1185">Reference proteome</keyword>
<evidence type="ECO:0000313" key="4">
    <source>
        <dbReference type="EMBL" id="KAG7162122.1"/>
    </source>
</evidence>
<name>A0A8J5JPB3_HOMAM</name>
<feature type="signal peptide" evidence="3">
    <location>
        <begin position="1"/>
        <end position="31"/>
    </location>
</feature>
<dbReference type="Proteomes" id="UP000747542">
    <property type="component" value="Unassembled WGS sequence"/>
</dbReference>
<keyword evidence="2" id="KW-1133">Transmembrane helix</keyword>
<feature type="transmembrane region" description="Helical" evidence="2">
    <location>
        <begin position="123"/>
        <end position="147"/>
    </location>
</feature>